<protein>
    <submittedName>
        <fullName evidence="1">Uncharacterized protein</fullName>
    </submittedName>
</protein>
<evidence type="ECO:0000313" key="2">
    <source>
        <dbReference type="Proteomes" id="UP000319063"/>
    </source>
</evidence>
<gene>
    <name evidence="1" type="ORF">CPT_Moabite_223</name>
</gene>
<dbReference type="EMBL" id="MK994515">
    <property type="protein sequence ID" value="QDB71253.1"/>
    <property type="molecule type" value="Genomic_DNA"/>
</dbReference>
<evidence type="ECO:0000313" key="1">
    <source>
        <dbReference type="EMBL" id="QDB71253.1"/>
    </source>
</evidence>
<keyword evidence="2" id="KW-1185">Reference proteome</keyword>
<organism evidence="1 2">
    <name type="scientific">Serratia phage Moabite</name>
    <dbReference type="NCBI Taxonomy" id="2587814"/>
    <lineage>
        <taxon>Viruses</taxon>
        <taxon>Duplodnaviria</taxon>
        <taxon>Heunggongvirae</taxon>
        <taxon>Uroviricota</taxon>
        <taxon>Caudoviricetes</taxon>
        <taxon>Chimalliviridae</taxon>
        <taxon>Moabitevirus</taxon>
        <taxon>Moabitevirus moabite</taxon>
    </lineage>
</organism>
<reference evidence="2" key="1">
    <citation type="submission" date="2019-05" db="EMBL/GenBank/DDBJ databases">
        <title>Complete Genome Sequence of Serratia marcescens Myophage Moabite.</title>
        <authorList>
            <person name="Price L."/>
            <person name="Rohren M."/>
            <person name="Newkirk H."/>
            <person name="Liu M."/>
            <person name="Ramsey J."/>
        </authorList>
    </citation>
    <scope>NUCLEOTIDE SEQUENCE [LARGE SCALE GENOMIC DNA]</scope>
</reference>
<sequence>MAVKKIKHTCELGNFADLGAVAFRTSLDILKALNRNKGDTILVSSEKIFIEVKAFISSTMGGEEMLKRLAHIAIGTAPSALDNRFRGISGSNVYAVMEQKRFATFHPVIWKHAGQALKVNSHISVYRIQE</sequence>
<proteinExistence type="predicted"/>
<accession>A0A4Y5TQJ6</accession>
<dbReference type="Proteomes" id="UP000319063">
    <property type="component" value="Segment"/>
</dbReference>
<name>A0A4Y5TQJ6_9CAUD</name>